<dbReference type="PROSITE" id="PS00699">
    <property type="entry name" value="NITROGENASE_1_1"/>
    <property type="match status" value="1"/>
</dbReference>
<dbReference type="Pfam" id="PF00148">
    <property type="entry name" value="Oxidored_nitro"/>
    <property type="match status" value="1"/>
</dbReference>
<gene>
    <name evidence="5" type="ORF">ENJ96_05960</name>
</gene>
<dbReference type="Gene3D" id="3.40.50.1980">
    <property type="entry name" value="Nitrogenase molybdenum iron protein domain"/>
    <property type="match status" value="1"/>
</dbReference>
<dbReference type="Proteomes" id="UP000886101">
    <property type="component" value="Unassembled WGS sequence"/>
</dbReference>
<dbReference type="InterPro" id="IPR000318">
    <property type="entry name" value="Nase_comp1_CS"/>
</dbReference>
<dbReference type="AlphaFoldDB" id="A0A7V5P014"/>
<evidence type="ECO:0000313" key="5">
    <source>
        <dbReference type="EMBL" id="HHI97378.1"/>
    </source>
</evidence>
<evidence type="ECO:0000259" key="4">
    <source>
        <dbReference type="Pfam" id="PF00148"/>
    </source>
</evidence>
<organism evidence="5">
    <name type="scientific">Thermodesulfatator atlanticus</name>
    <dbReference type="NCBI Taxonomy" id="501497"/>
    <lineage>
        <taxon>Bacteria</taxon>
        <taxon>Pseudomonadati</taxon>
        <taxon>Thermodesulfobacteriota</taxon>
        <taxon>Thermodesulfobacteria</taxon>
        <taxon>Thermodesulfobacteriales</taxon>
        <taxon>Thermodesulfatatoraceae</taxon>
        <taxon>Thermodesulfatator</taxon>
    </lineage>
</organism>
<dbReference type="InterPro" id="IPR000510">
    <property type="entry name" value="Nase/OxRdtase_comp1"/>
</dbReference>
<accession>A0A7V5P014</accession>
<evidence type="ECO:0000256" key="1">
    <source>
        <dbReference type="ARBA" id="ARBA00011002"/>
    </source>
</evidence>
<feature type="domain" description="Nitrogenase/oxidoreductase component 1" evidence="4">
    <location>
        <begin position="27"/>
        <end position="409"/>
    </location>
</feature>
<comment type="similarity">
    <text evidence="1 3">Belongs to the NifD/NifK/NifE/NifN family.</text>
</comment>
<comment type="caution">
    <text evidence="5">The sequence shown here is derived from an EMBL/GenBank/DDBJ whole genome shotgun (WGS) entry which is preliminary data.</text>
</comment>
<dbReference type="GO" id="GO:0016163">
    <property type="term" value="F:nitrogenase activity"/>
    <property type="evidence" value="ECO:0007669"/>
    <property type="project" value="InterPro"/>
</dbReference>
<dbReference type="Gene3D" id="3.40.50.12380">
    <property type="entry name" value="Nitrogenase MoFe cofactor biosynthesis protein NifE, C-terminal"/>
    <property type="match status" value="1"/>
</dbReference>
<name>A0A7V5P014_9BACT</name>
<dbReference type="CDD" id="cd01967">
    <property type="entry name" value="Nitrogenase_MoFe_alpha_like"/>
    <property type="match status" value="1"/>
</dbReference>
<dbReference type="SUPFAM" id="SSF53807">
    <property type="entry name" value="Helical backbone' metal receptor"/>
    <property type="match status" value="1"/>
</dbReference>
<proteinExistence type="inferred from homology"/>
<keyword evidence="2 3" id="KW-0535">Nitrogen fixation</keyword>
<dbReference type="InterPro" id="IPR049939">
    <property type="entry name" value="NifE-like"/>
</dbReference>
<reference evidence="5" key="1">
    <citation type="journal article" date="2020" name="mSystems">
        <title>Genome- and Community-Level Interaction Insights into Carbon Utilization and Element Cycling Functions of Hydrothermarchaeota in Hydrothermal Sediment.</title>
        <authorList>
            <person name="Zhou Z."/>
            <person name="Liu Y."/>
            <person name="Xu W."/>
            <person name="Pan J."/>
            <person name="Luo Z.H."/>
            <person name="Li M."/>
        </authorList>
    </citation>
    <scope>NUCLEOTIDE SEQUENCE [LARGE SCALE GENOMIC DNA]</scope>
    <source>
        <strain evidence="5">HyVt-533</strain>
    </source>
</reference>
<dbReference type="EMBL" id="DROK01000170">
    <property type="protein sequence ID" value="HHI97378.1"/>
    <property type="molecule type" value="Genomic_DNA"/>
</dbReference>
<evidence type="ECO:0000256" key="3">
    <source>
        <dbReference type="RuleBase" id="RU004021"/>
    </source>
</evidence>
<dbReference type="PANTHER" id="PTHR42956">
    <property type="entry name" value="NITROGENASE IRON-MOLYBDENUM COFACTOR BIOSYNTHESIS PROTEIN NIFE"/>
    <property type="match status" value="1"/>
</dbReference>
<dbReference type="PANTHER" id="PTHR42956:SF1">
    <property type="entry name" value="NITROGENASE IRON-MOLYBDENUM COFACTOR BIOSYNTHESIS PROTEIN NIFE"/>
    <property type="match status" value="1"/>
</dbReference>
<sequence length="422" mass="46072">MSAQPLVPFWQNPCGLPSRPGLGQRACAFFGARYVLGPVKETIQLVHGPVGCGYYGRLVRGVPYPLYTTALTEKEVVFGGLDHLARALREAFALNPEARGAFVYLSCVSGLIGEDVAGLARLFEEKGLPVKTVACPGFSSFSQAGGHALAYEVLLGLVKPGPLAEEPTVNLLGEYNVAGEARVIKGLLEGLGVKVHTVLTGETSWSELEALTRAHLNLLLCGSTAQALAKELKSRFGMPFERVSFYGPAAIARSLKKMATFFGLPEKKVLLQIRKGEDRLQKVLPSYKDLLSGRRALLLLGAGKLGPLARMLRELGLEVVAAGSIFGREEDHQELRAYTDLVSDNPTEDELEYLLKFLKPDVVLTNARDQWRPIKLGFPTLSFPQTVDRGPYTGYEGFVNLARDLVKVISAPVWRFFARDQS</sequence>
<protein>
    <submittedName>
        <fullName evidence="5">Nitrogenase</fullName>
    </submittedName>
</protein>
<evidence type="ECO:0000256" key="2">
    <source>
        <dbReference type="ARBA" id="ARBA00023231"/>
    </source>
</evidence>